<keyword evidence="1" id="KW-1185">Reference proteome</keyword>
<evidence type="ECO:0000313" key="2">
    <source>
        <dbReference type="WBParaSite" id="PEQ_0000779101-mRNA-1"/>
    </source>
</evidence>
<sequence length="120" mass="13308">MASLSFKSTTWGGRICGRIDDDTCGNLLKDFASSIVESSNLLRLSNSCCRFRYIDRLLSIPIHRSAVVNSDTSISFLIPIHRSVVVDSDTSVGFLIPIHRSAVVDFDTSIGFFVEVDRSY</sequence>
<accession>A0A914RNB3</accession>
<dbReference type="WBParaSite" id="PEQ_0000779101-mRNA-1">
    <property type="protein sequence ID" value="PEQ_0000779101-mRNA-1"/>
    <property type="gene ID" value="PEQ_0000779101"/>
</dbReference>
<proteinExistence type="predicted"/>
<dbReference type="Proteomes" id="UP000887564">
    <property type="component" value="Unplaced"/>
</dbReference>
<dbReference type="AlphaFoldDB" id="A0A914RNB3"/>
<name>A0A914RNB3_PAREQ</name>
<evidence type="ECO:0000313" key="1">
    <source>
        <dbReference type="Proteomes" id="UP000887564"/>
    </source>
</evidence>
<reference evidence="2" key="1">
    <citation type="submission" date="2022-11" db="UniProtKB">
        <authorList>
            <consortium name="WormBaseParasite"/>
        </authorList>
    </citation>
    <scope>IDENTIFICATION</scope>
</reference>
<organism evidence="1 2">
    <name type="scientific">Parascaris equorum</name>
    <name type="common">Equine roundworm</name>
    <dbReference type="NCBI Taxonomy" id="6256"/>
    <lineage>
        <taxon>Eukaryota</taxon>
        <taxon>Metazoa</taxon>
        <taxon>Ecdysozoa</taxon>
        <taxon>Nematoda</taxon>
        <taxon>Chromadorea</taxon>
        <taxon>Rhabditida</taxon>
        <taxon>Spirurina</taxon>
        <taxon>Ascaridomorpha</taxon>
        <taxon>Ascaridoidea</taxon>
        <taxon>Ascarididae</taxon>
        <taxon>Parascaris</taxon>
    </lineage>
</organism>
<protein>
    <submittedName>
        <fullName evidence="2">Uncharacterized protein</fullName>
    </submittedName>
</protein>